<keyword evidence="6" id="KW-0675">Receptor</keyword>
<keyword evidence="7" id="KW-0325">Glycoprotein</keyword>
<name>A0AB40A1A7_DROSZ</name>
<feature type="chain" id="PRO_5045433564" evidence="9">
    <location>
        <begin position="19"/>
        <end position="611"/>
    </location>
</feature>
<dbReference type="RefSeq" id="XP_016946089.2">
    <property type="nucleotide sequence ID" value="XM_017090600.3"/>
</dbReference>
<evidence type="ECO:0000256" key="3">
    <source>
        <dbReference type="ARBA" id="ARBA00022692"/>
    </source>
</evidence>
<keyword evidence="2" id="KW-1003">Cell membrane</keyword>
<dbReference type="PANTHER" id="PTHR42643:SF38">
    <property type="entry name" value="IONOTROPIC RECEPTOR 100A"/>
    <property type="match status" value="1"/>
</dbReference>
<organism evidence="10 11">
    <name type="scientific">Drosophila suzukii</name>
    <name type="common">Spotted-wing drosophila fruit fly</name>
    <dbReference type="NCBI Taxonomy" id="28584"/>
    <lineage>
        <taxon>Eukaryota</taxon>
        <taxon>Metazoa</taxon>
        <taxon>Ecdysozoa</taxon>
        <taxon>Arthropoda</taxon>
        <taxon>Hexapoda</taxon>
        <taxon>Insecta</taxon>
        <taxon>Pterygota</taxon>
        <taxon>Neoptera</taxon>
        <taxon>Endopterygota</taxon>
        <taxon>Diptera</taxon>
        <taxon>Brachycera</taxon>
        <taxon>Muscomorpha</taxon>
        <taxon>Ephydroidea</taxon>
        <taxon>Drosophilidae</taxon>
        <taxon>Drosophila</taxon>
        <taxon>Sophophora</taxon>
    </lineage>
</organism>
<protein>
    <submittedName>
        <fullName evidence="11">Uncharacterized protein Ir10a</fullName>
    </submittedName>
</protein>
<feature type="transmembrane region" description="Helical" evidence="8">
    <location>
        <begin position="319"/>
        <end position="342"/>
    </location>
</feature>
<evidence type="ECO:0000313" key="11">
    <source>
        <dbReference type="RefSeq" id="XP_016946089.2"/>
    </source>
</evidence>
<keyword evidence="3 8" id="KW-0812">Transmembrane</keyword>
<dbReference type="GeneID" id="108021797"/>
<feature type="signal peptide" evidence="9">
    <location>
        <begin position="1"/>
        <end position="18"/>
    </location>
</feature>
<keyword evidence="4 8" id="KW-1133">Transmembrane helix</keyword>
<keyword evidence="5 8" id="KW-0472">Membrane</keyword>
<dbReference type="GO" id="GO:0005886">
    <property type="term" value="C:plasma membrane"/>
    <property type="evidence" value="ECO:0007669"/>
    <property type="project" value="UniProtKB-SubCell"/>
</dbReference>
<dbReference type="Proteomes" id="UP001652628">
    <property type="component" value="Chromosome X"/>
</dbReference>
<feature type="transmembrane region" description="Helical" evidence="8">
    <location>
        <begin position="578"/>
        <end position="596"/>
    </location>
</feature>
<dbReference type="AlphaFoldDB" id="A0AB40A1A7"/>
<evidence type="ECO:0000256" key="4">
    <source>
        <dbReference type="ARBA" id="ARBA00022989"/>
    </source>
</evidence>
<feature type="transmembrane region" description="Helical" evidence="8">
    <location>
        <begin position="354"/>
        <end position="374"/>
    </location>
</feature>
<evidence type="ECO:0000256" key="6">
    <source>
        <dbReference type="ARBA" id="ARBA00023170"/>
    </source>
</evidence>
<dbReference type="PANTHER" id="PTHR42643">
    <property type="entry name" value="IONOTROPIC RECEPTOR 20A-RELATED"/>
    <property type="match status" value="1"/>
</dbReference>
<gene>
    <name evidence="11" type="primary">Ir10a</name>
</gene>
<evidence type="ECO:0000256" key="1">
    <source>
        <dbReference type="ARBA" id="ARBA00004651"/>
    </source>
</evidence>
<evidence type="ECO:0000256" key="7">
    <source>
        <dbReference type="ARBA" id="ARBA00023180"/>
    </source>
</evidence>
<evidence type="ECO:0000256" key="5">
    <source>
        <dbReference type="ARBA" id="ARBA00023136"/>
    </source>
</evidence>
<evidence type="ECO:0000256" key="8">
    <source>
        <dbReference type="SAM" id="Phobius"/>
    </source>
</evidence>
<feature type="transmembrane region" description="Helical" evidence="8">
    <location>
        <begin position="386"/>
        <end position="410"/>
    </location>
</feature>
<dbReference type="SUPFAM" id="SSF53850">
    <property type="entry name" value="Periplasmic binding protein-like II"/>
    <property type="match status" value="1"/>
</dbReference>
<dbReference type="InterPro" id="IPR052192">
    <property type="entry name" value="Insect_Ionotropic_Sensory_Rcpt"/>
</dbReference>
<evidence type="ECO:0000256" key="9">
    <source>
        <dbReference type="SAM" id="SignalP"/>
    </source>
</evidence>
<reference evidence="11" key="1">
    <citation type="submission" date="2025-08" db="UniProtKB">
        <authorList>
            <consortium name="RefSeq"/>
        </authorList>
    </citation>
    <scope>IDENTIFICATION</scope>
</reference>
<evidence type="ECO:0000256" key="2">
    <source>
        <dbReference type="ARBA" id="ARBA00022475"/>
    </source>
</evidence>
<sequence length="611" mass="70339">MAVLSSLFLLFMLEKSQNFTQLDGLLMGPTSDLPQLELWLRASKTHEDVENPYVQWFLHQERIPLSIVTYEENEDWMADPFGRNNIVMVMSLGQLITNRGAAAPNQKAGVFFYILADQIEDLTLEEQLSLEVSCRQLWMLNKIYNRYFLTAHGIWIYDPFKRRDSAFGRLVRYFGSEPLDKLIFLDMAGYPMRIQMFRSVYTRPEFDRDTGLLTSVTGVDFLVAQMLRERLNFTMLLQQPDRNYFGERSANGSYNGAIGSIINDGLDICLTGFFVKDYLVQQYMDFTVAVYDDELCIYVPKASRIPQSILPIFAVGYDIWLGFILSAFVCALIWLTLRIINLKLRIVILKNKHLLAQALGIVVDTWVVWVRLNLNHLPTSYAERMFIGTLCLVSVIFGAIFESSLATVYIHPLYYKDINTMQELDDSGLKVVYKYSSMADDLFFSETSPLFASLNNKLTWNRDLQADVIEEVATDRDKAGVSRYTSLILESSRFTLLHQIWVVPECPKYYTISYVMPRDSPWEDAVNGLLLRFLSVGLIVKWITDEKSRVDIKMRLSILEANAESELVRVLTIGDLQLAFYVVIGGNLLATLGFFVEHFYRKLLKRLTVNK</sequence>
<dbReference type="Gene3D" id="3.40.190.10">
    <property type="entry name" value="Periplasmic binding protein-like II"/>
    <property type="match status" value="1"/>
</dbReference>
<evidence type="ECO:0000313" key="10">
    <source>
        <dbReference type="Proteomes" id="UP001652628"/>
    </source>
</evidence>
<keyword evidence="10" id="KW-1185">Reference proteome</keyword>
<accession>A0AB40A1A7</accession>
<keyword evidence="9" id="KW-0732">Signal</keyword>
<dbReference type="CTD" id="32067"/>
<comment type="subcellular location">
    <subcellularLocation>
        <location evidence="1">Cell membrane</location>
        <topology evidence="1">Multi-pass membrane protein</topology>
    </subcellularLocation>
</comment>
<proteinExistence type="predicted"/>